<dbReference type="AlphaFoldDB" id="A0A9D9HZ73"/>
<reference evidence="3" key="1">
    <citation type="submission" date="2020-10" db="EMBL/GenBank/DDBJ databases">
        <authorList>
            <person name="Gilroy R."/>
        </authorList>
    </citation>
    <scope>NUCLEOTIDE SEQUENCE</scope>
    <source>
        <strain evidence="3">E3-2379</strain>
    </source>
</reference>
<comment type="caution">
    <text evidence="3">The sequence shown here is derived from an EMBL/GenBank/DDBJ whole genome shotgun (WGS) entry which is preliminary data.</text>
</comment>
<keyword evidence="1" id="KW-0812">Transmembrane</keyword>
<evidence type="ECO:0000259" key="2">
    <source>
        <dbReference type="Pfam" id="PF05569"/>
    </source>
</evidence>
<sequence length="311" mass="37162">MSNIVCNIFIISCTGSFLYGIILLAQTIFCKRWTAKRQLQLLQWNYLFYTIPFTLSLKLISNYQEIKRNLSVLLENIVQHNISIYDLQIKWKVTNVLFGIWIIGVLFFWINQVKKEKELGQFIEDTSVFTKKEVVIKLIQEIREKIGYQEEIICYENPYLEVPIVIGDRCKKLVLPMNEERSEDYYLILLHEMIHMKRGDIKSRKRIQRLQAIFWFQPVIYYYINSYHHWTELACDEEVMELLTKKEQKRYIELVVEIVTRKAHKVYVAAVSFLGADKQFEQRIAQMIRLYKKETKVISYGKVICIFLILA</sequence>
<protein>
    <submittedName>
        <fullName evidence="3">M56 family metallopeptidase</fullName>
    </submittedName>
</protein>
<reference evidence="3" key="2">
    <citation type="journal article" date="2021" name="PeerJ">
        <title>Extensive microbial diversity within the chicken gut microbiome revealed by metagenomics and culture.</title>
        <authorList>
            <person name="Gilroy R."/>
            <person name="Ravi A."/>
            <person name="Getino M."/>
            <person name="Pursley I."/>
            <person name="Horton D.L."/>
            <person name="Alikhan N.F."/>
            <person name="Baker D."/>
            <person name="Gharbi K."/>
            <person name="Hall N."/>
            <person name="Watson M."/>
            <person name="Adriaenssens E.M."/>
            <person name="Foster-Nyarko E."/>
            <person name="Jarju S."/>
            <person name="Secka A."/>
            <person name="Antonio M."/>
            <person name="Oren A."/>
            <person name="Chaudhuri R.R."/>
            <person name="La Ragione R."/>
            <person name="Hildebrand F."/>
            <person name="Pallen M.J."/>
        </authorList>
    </citation>
    <scope>NUCLEOTIDE SEQUENCE</scope>
    <source>
        <strain evidence="3">E3-2379</strain>
    </source>
</reference>
<feature type="transmembrane region" description="Helical" evidence="1">
    <location>
        <begin position="93"/>
        <end position="110"/>
    </location>
</feature>
<proteinExistence type="predicted"/>
<dbReference type="InterPro" id="IPR052173">
    <property type="entry name" value="Beta-lactam_resp_regulator"/>
</dbReference>
<gene>
    <name evidence="3" type="ORF">IAC13_03200</name>
</gene>
<organism evidence="3 4">
    <name type="scientific">Candidatus Scybalomonas excrementavium</name>
    <dbReference type="NCBI Taxonomy" id="2840943"/>
    <lineage>
        <taxon>Bacteria</taxon>
        <taxon>Bacillati</taxon>
        <taxon>Bacillota</taxon>
        <taxon>Clostridia</taxon>
        <taxon>Lachnospirales</taxon>
        <taxon>Lachnospiraceae</taxon>
        <taxon>Lachnospiraceae incertae sedis</taxon>
        <taxon>Candidatus Scybalomonas</taxon>
    </lineage>
</organism>
<dbReference type="InterPro" id="IPR008756">
    <property type="entry name" value="Peptidase_M56"/>
</dbReference>
<dbReference type="CDD" id="cd07341">
    <property type="entry name" value="M56_BlaR1_MecR1_like"/>
    <property type="match status" value="1"/>
</dbReference>
<accession>A0A9D9HZ73</accession>
<feature type="transmembrane region" description="Helical" evidence="1">
    <location>
        <begin position="7"/>
        <end position="29"/>
    </location>
</feature>
<feature type="domain" description="Peptidase M56" evidence="2">
    <location>
        <begin position="44"/>
        <end position="285"/>
    </location>
</feature>
<feature type="non-terminal residue" evidence="3">
    <location>
        <position position="311"/>
    </location>
</feature>
<keyword evidence="1" id="KW-1133">Transmembrane helix</keyword>
<evidence type="ECO:0000313" key="3">
    <source>
        <dbReference type="EMBL" id="MBO8462922.1"/>
    </source>
</evidence>
<dbReference type="Pfam" id="PF05569">
    <property type="entry name" value="Peptidase_M56"/>
    <property type="match status" value="1"/>
</dbReference>
<dbReference type="Proteomes" id="UP000823618">
    <property type="component" value="Unassembled WGS sequence"/>
</dbReference>
<dbReference type="PANTHER" id="PTHR34978:SF3">
    <property type="entry name" value="SLR0241 PROTEIN"/>
    <property type="match status" value="1"/>
</dbReference>
<keyword evidence="1" id="KW-0472">Membrane</keyword>
<evidence type="ECO:0000256" key="1">
    <source>
        <dbReference type="SAM" id="Phobius"/>
    </source>
</evidence>
<dbReference type="EMBL" id="JADIML010000089">
    <property type="protein sequence ID" value="MBO8462922.1"/>
    <property type="molecule type" value="Genomic_DNA"/>
</dbReference>
<feature type="transmembrane region" description="Helical" evidence="1">
    <location>
        <begin position="41"/>
        <end position="60"/>
    </location>
</feature>
<name>A0A9D9HZ73_9FIRM</name>
<evidence type="ECO:0000313" key="4">
    <source>
        <dbReference type="Proteomes" id="UP000823618"/>
    </source>
</evidence>
<dbReference type="PANTHER" id="PTHR34978">
    <property type="entry name" value="POSSIBLE SENSOR-TRANSDUCER PROTEIN BLAR"/>
    <property type="match status" value="1"/>
</dbReference>